<accession>A0A2M8KMI4</accession>
<name>A0A2M8KMI4_9BACT</name>
<comment type="similarity">
    <text evidence="2">Belongs to the asparagine synthetase family.</text>
</comment>
<protein>
    <recommendedName>
        <fullName evidence="3">asparagine synthase (glutamine-hydrolyzing)</fullName>
        <ecNumber evidence="3">6.3.5.4</ecNumber>
    </recommendedName>
</protein>
<dbReference type="CDD" id="cd00712">
    <property type="entry name" value="AsnB"/>
    <property type="match status" value="1"/>
</dbReference>
<dbReference type="SUPFAM" id="SSF56235">
    <property type="entry name" value="N-terminal nucleophile aminohydrolases (Ntn hydrolases)"/>
    <property type="match status" value="1"/>
</dbReference>
<dbReference type="PANTHER" id="PTHR43284">
    <property type="entry name" value="ASPARAGINE SYNTHETASE (GLUTAMINE-HYDROLYZING)"/>
    <property type="match status" value="1"/>
</dbReference>
<dbReference type="InterPro" id="IPR014729">
    <property type="entry name" value="Rossmann-like_a/b/a_fold"/>
</dbReference>
<dbReference type="Gene3D" id="3.40.50.620">
    <property type="entry name" value="HUPs"/>
    <property type="match status" value="1"/>
</dbReference>
<evidence type="ECO:0000256" key="2">
    <source>
        <dbReference type="ARBA" id="ARBA00005752"/>
    </source>
</evidence>
<comment type="caution">
    <text evidence="6">The sequence shown here is derived from an EMBL/GenBank/DDBJ whole genome shotgun (WGS) entry which is preliminary data.</text>
</comment>
<dbReference type="EC" id="6.3.5.4" evidence="3"/>
<comment type="catalytic activity">
    <reaction evidence="4">
        <text>L-aspartate + L-glutamine + ATP + H2O = L-asparagine + L-glutamate + AMP + diphosphate + H(+)</text>
        <dbReference type="Rhea" id="RHEA:12228"/>
        <dbReference type="ChEBI" id="CHEBI:15377"/>
        <dbReference type="ChEBI" id="CHEBI:15378"/>
        <dbReference type="ChEBI" id="CHEBI:29985"/>
        <dbReference type="ChEBI" id="CHEBI:29991"/>
        <dbReference type="ChEBI" id="CHEBI:30616"/>
        <dbReference type="ChEBI" id="CHEBI:33019"/>
        <dbReference type="ChEBI" id="CHEBI:58048"/>
        <dbReference type="ChEBI" id="CHEBI:58359"/>
        <dbReference type="ChEBI" id="CHEBI:456215"/>
        <dbReference type="EC" id="6.3.5.4"/>
    </reaction>
</comment>
<evidence type="ECO:0000259" key="5">
    <source>
        <dbReference type="PROSITE" id="PS51278"/>
    </source>
</evidence>
<evidence type="ECO:0000256" key="4">
    <source>
        <dbReference type="ARBA" id="ARBA00048741"/>
    </source>
</evidence>
<feature type="domain" description="Glutamine amidotransferase type-2" evidence="5">
    <location>
        <begin position="2"/>
        <end position="239"/>
    </location>
</feature>
<dbReference type="GO" id="GO:0006529">
    <property type="term" value="P:asparagine biosynthetic process"/>
    <property type="evidence" value="ECO:0007669"/>
    <property type="project" value="InterPro"/>
</dbReference>
<dbReference type="Pfam" id="PF00733">
    <property type="entry name" value="Asn_synthase"/>
    <property type="match status" value="1"/>
</dbReference>
<dbReference type="InterPro" id="IPR001962">
    <property type="entry name" value="Asn_synthase"/>
</dbReference>
<dbReference type="EMBL" id="PFEB01000007">
    <property type="protein sequence ID" value="PJE61132.1"/>
    <property type="molecule type" value="Genomic_DNA"/>
</dbReference>
<proteinExistence type="inferred from homology"/>
<dbReference type="InterPro" id="IPR051786">
    <property type="entry name" value="ASN_synthetase/amidase"/>
</dbReference>
<dbReference type="Pfam" id="PF13537">
    <property type="entry name" value="GATase_7"/>
    <property type="match status" value="1"/>
</dbReference>
<dbReference type="InterPro" id="IPR029055">
    <property type="entry name" value="Ntn_hydrolases_N"/>
</dbReference>
<dbReference type="Gene3D" id="3.60.20.10">
    <property type="entry name" value="Glutamine Phosphoribosylpyrophosphate, subunit 1, domain 1"/>
    <property type="match status" value="1"/>
</dbReference>
<reference evidence="7" key="1">
    <citation type="submission" date="2017-09" db="EMBL/GenBank/DDBJ databases">
        <title>Depth-based differentiation of microbial function through sediment-hosted aquifers and enrichment of novel symbionts in the deep terrestrial subsurface.</title>
        <authorList>
            <person name="Probst A.J."/>
            <person name="Ladd B."/>
            <person name="Jarett J.K."/>
            <person name="Geller-Mcgrath D.E."/>
            <person name="Sieber C.M.K."/>
            <person name="Emerson J.B."/>
            <person name="Anantharaman K."/>
            <person name="Thomas B.C."/>
            <person name="Malmstrom R."/>
            <person name="Stieglmeier M."/>
            <person name="Klingl A."/>
            <person name="Woyke T."/>
            <person name="Ryan C.M."/>
            <person name="Banfield J.F."/>
        </authorList>
    </citation>
    <scope>NUCLEOTIDE SEQUENCE [LARGE SCALE GENOMIC DNA]</scope>
</reference>
<dbReference type="PROSITE" id="PS51278">
    <property type="entry name" value="GATASE_TYPE_2"/>
    <property type="match status" value="1"/>
</dbReference>
<dbReference type="InterPro" id="IPR017932">
    <property type="entry name" value="GATase_2_dom"/>
</dbReference>
<organism evidence="6 7">
    <name type="scientific">Candidatus Roizmanbacteria bacterium CG10_big_fil_rev_8_21_14_0_10_36_26</name>
    <dbReference type="NCBI Taxonomy" id="1974851"/>
    <lineage>
        <taxon>Bacteria</taxon>
        <taxon>Candidatus Roizmaniibacteriota</taxon>
    </lineage>
</organism>
<dbReference type="SUPFAM" id="SSF52402">
    <property type="entry name" value="Adenine nucleotide alpha hydrolases-like"/>
    <property type="match status" value="1"/>
</dbReference>
<dbReference type="AlphaFoldDB" id="A0A2M8KMI4"/>
<evidence type="ECO:0000256" key="1">
    <source>
        <dbReference type="ARBA" id="ARBA00005187"/>
    </source>
</evidence>
<dbReference type="PANTHER" id="PTHR43284:SF1">
    <property type="entry name" value="ASPARAGINE SYNTHETASE"/>
    <property type="match status" value="1"/>
</dbReference>
<comment type="pathway">
    <text evidence="1">Amino-acid biosynthesis; L-asparagine biosynthesis; L-asparagine from L-aspartate (L-Gln route): step 1/1.</text>
</comment>
<sequence>MCGIAGFYGFRNDNLIKKISKQLAHRGPDGEGDYLSDKVSLLNRRLATIDIKRGDQPIFNEDRSNVVVYNGEIYNFWQLRKELERYGHLFKTESDTEVIVHSYEQWKDNCFDRFNGMFAIALYDIKNDKLVLARDHFGIKPLYFSLFSESRQQISHSSGFPRARRGHPKSFETDVFDSHKLIFSSEIKPILESGLIKKKPNDKTIYRYLRYRVHDDQKETFFNGIYRLMPGEMMIVQSSKFKFQSFTKLREDLIKIRKTKKLGNRDVEKFRKKLIEAIRLRLISEVPVGTCLSGGLDSSTVVSAVNKLLKEKVKESRSVGKIQQTFSAVFPEGSNDEERYVNEVLESIKLESHKVKPKPEEFFNEVKEFIKTQEEPTISTGPYAQYKVMQEASKHVTVLLDGQGADEMMAGYLPYYFVYFRQLAKEKKYFKLIKELFLSYDILATTLIKHLVKVFGFKKEINANDLLNEKFFNQFKEEKFLTIDDNLKKRLIEDIFYNSLPSLLRYEDRNSMRYSIEGRVPFLDFNLLRYLFNLSDNAIINLGWNKNILRQSMKQLLPELILKRRNKIGFTTPEYQWFMRMKNKIYQIFLSESFVKRKYFNQPEVLKAFQSFIEGKVDDTMVFWRMLNLELWLRIFFDSKPIKKLTHSKINIFGEANEGKKLEVEVEGKKYLRYPVKTEVFKKGDNISDEIVTLLHGYIANNNETMRQCNNKKWFLIISEKIVAIAQGRSYFLWEIKPNFWAKLLSKYVTKTPYGIGLGSPWTMQLAIREIGVIWVIVAAIIAGITKPLGIKGVFYRIAGETVRSIDGPTEYSLYPSNVSAKLGPKDPQLVAKKIAEQVQNSKFKVQNFLGVAIIDANDLGQKVLGNSTNISNEIIEDIFKDNPMGQADEQTPIVIVFSI</sequence>
<dbReference type="InterPro" id="IPR033738">
    <property type="entry name" value="AsnB_N"/>
</dbReference>
<dbReference type="Proteomes" id="UP000231434">
    <property type="component" value="Unassembled WGS sequence"/>
</dbReference>
<dbReference type="GO" id="GO:0004066">
    <property type="term" value="F:asparagine synthase (glutamine-hydrolyzing) activity"/>
    <property type="evidence" value="ECO:0007669"/>
    <property type="project" value="UniProtKB-EC"/>
</dbReference>
<dbReference type="SUPFAM" id="SSF144010">
    <property type="entry name" value="CofE-like"/>
    <property type="match status" value="1"/>
</dbReference>
<evidence type="ECO:0000256" key="3">
    <source>
        <dbReference type="ARBA" id="ARBA00012737"/>
    </source>
</evidence>
<gene>
    <name evidence="6" type="ORF">COU86_00665</name>
</gene>
<evidence type="ECO:0000313" key="7">
    <source>
        <dbReference type="Proteomes" id="UP000231434"/>
    </source>
</evidence>
<evidence type="ECO:0000313" key="6">
    <source>
        <dbReference type="EMBL" id="PJE61132.1"/>
    </source>
</evidence>
<dbReference type="CDD" id="cd01991">
    <property type="entry name" value="Asn_synthase_B_C"/>
    <property type="match status" value="1"/>
</dbReference>